<evidence type="ECO:0000313" key="3">
    <source>
        <dbReference type="Proteomes" id="UP000254866"/>
    </source>
</evidence>
<dbReference type="EMBL" id="NPIC01000001">
    <property type="protein sequence ID" value="RDL40087.1"/>
    <property type="molecule type" value="Genomic_DNA"/>
</dbReference>
<dbReference type="Pfam" id="PF12223">
    <property type="entry name" value="DUF3602"/>
    <property type="match status" value="1"/>
</dbReference>
<feature type="region of interest" description="Disordered" evidence="1">
    <location>
        <begin position="116"/>
        <end position="263"/>
    </location>
</feature>
<dbReference type="GeneID" id="43592915"/>
<accession>A0A370TX41</accession>
<dbReference type="InterPro" id="IPR022024">
    <property type="entry name" value="DUF3602"/>
</dbReference>
<evidence type="ECO:0000313" key="2">
    <source>
        <dbReference type="EMBL" id="RDL40087.1"/>
    </source>
</evidence>
<name>A0A370TX41_9HELO</name>
<dbReference type="InterPro" id="IPR053203">
    <property type="entry name" value="Cisplatin_resist-associated"/>
</dbReference>
<feature type="region of interest" description="Disordered" evidence="1">
    <location>
        <begin position="68"/>
        <end position="92"/>
    </location>
</feature>
<gene>
    <name evidence="2" type="ORF">BP5553_00066</name>
</gene>
<protein>
    <submittedName>
        <fullName evidence="2">Uncharacterized protein</fullName>
    </submittedName>
</protein>
<sequence>MGKGHALVEDQPATPPRHPGALSSSRDQRQNKTTGKDKLKANVFFLALIGIGGWIHSSASVNVVKTLTPTPHYRPQNPKVSGRAKQTPRTNCEEPIPVCQGYQRIIITRRMAAVPHSLTDPSASRSSSASRQVPLSHGRGGAGNIGSNNADLDPVTLETPTIKSDVYTTGRGGSGNMAKNDDPEEARRAQDVVGHPRRESNSSAHVGRGGAANVFRPSPEEIAQATRENTRWESPVADDEHRKSKAAEKGLADKGKEWLFGKK</sequence>
<feature type="compositionally biased region" description="Basic and acidic residues" evidence="1">
    <location>
        <begin position="238"/>
        <end position="263"/>
    </location>
</feature>
<feature type="compositionally biased region" description="Basic and acidic residues" evidence="1">
    <location>
        <begin position="179"/>
        <end position="200"/>
    </location>
</feature>
<keyword evidence="3" id="KW-1185">Reference proteome</keyword>
<evidence type="ECO:0000256" key="1">
    <source>
        <dbReference type="SAM" id="MobiDB-lite"/>
    </source>
</evidence>
<feature type="region of interest" description="Disordered" evidence="1">
    <location>
        <begin position="1"/>
        <end position="35"/>
    </location>
</feature>
<dbReference type="AlphaFoldDB" id="A0A370TX41"/>
<dbReference type="Proteomes" id="UP000254866">
    <property type="component" value="Unassembled WGS sequence"/>
</dbReference>
<organism evidence="2 3">
    <name type="scientific">Venustampulla echinocandica</name>
    <dbReference type="NCBI Taxonomy" id="2656787"/>
    <lineage>
        <taxon>Eukaryota</taxon>
        <taxon>Fungi</taxon>
        <taxon>Dikarya</taxon>
        <taxon>Ascomycota</taxon>
        <taxon>Pezizomycotina</taxon>
        <taxon>Leotiomycetes</taxon>
        <taxon>Helotiales</taxon>
        <taxon>Pleuroascaceae</taxon>
        <taxon>Venustampulla</taxon>
    </lineage>
</organism>
<dbReference type="PANTHER" id="PTHR34693">
    <property type="entry name" value="PROTEIN PAR32"/>
    <property type="match status" value="1"/>
</dbReference>
<reference evidence="2 3" key="1">
    <citation type="journal article" date="2018" name="IMA Fungus">
        <title>IMA Genome-F 9: Draft genome sequence of Annulohypoxylon stygium, Aspergillus mulundensis, Berkeleyomyces basicola (syn. Thielaviopsis basicola), Ceratocystis smalleyi, two Cercospora beticola strains, Coleophoma cylindrospora, Fusarium fracticaudum, Phialophora cf. hyalina, and Morchella septimelata.</title>
        <authorList>
            <person name="Wingfield B.D."/>
            <person name="Bills G.F."/>
            <person name="Dong Y."/>
            <person name="Huang W."/>
            <person name="Nel W.J."/>
            <person name="Swalarsk-Parry B.S."/>
            <person name="Vaghefi N."/>
            <person name="Wilken P.M."/>
            <person name="An Z."/>
            <person name="de Beer Z.W."/>
            <person name="De Vos L."/>
            <person name="Chen L."/>
            <person name="Duong T.A."/>
            <person name="Gao Y."/>
            <person name="Hammerbacher A."/>
            <person name="Kikkert J.R."/>
            <person name="Li Y."/>
            <person name="Li H."/>
            <person name="Li K."/>
            <person name="Li Q."/>
            <person name="Liu X."/>
            <person name="Ma X."/>
            <person name="Naidoo K."/>
            <person name="Pethybridge S.J."/>
            <person name="Sun J."/>
            <person name="Steenkamp E.T."/>
            <person name="van der Nest M.A."/>
            <person name="van Wyk S."/>
            <person name="Wingfield M.J."/>
            <person name="Xiong C."/>
            <person name="Yue Q."/>
            <person name="Zhang X."/>
        </authorList>
    </citation>
    <scope>NUCLEOTIDE SEQUENCE [LARGE SCALE GENOMIC DNA]</scope>
    <source>
        <strain evidence="2 3">BP 5553</strain>
    </source>
</reference>
<feature type="compositionally biased region" description="Basic and acidic residues" evidence="1">
    <location>
        <begin position="26"/>
        <end position="35"/>
    </location>
</feature>
<dbReference type="OrthoDB" id="3063476at2759"/>
<dbReference type="PANTHER" id="PTHR34693:SF1">
    <property type="entry name" value="PROTEIN PAR32"/>
    <property type="match status" value="1"/>
</dbReference>
<dbReference type="RefSeq" id="XP_031872743.1">
    <property type="nucleotide sequence ID" value="XM_032008689.1"/>
</dbReference>
<comment type="caution">
    <text evidence="2">The sequence shown here is derived from an EMBL/GenBank/DDBJ whole genome shotgun (WGS) entry which is preliminary data.</text>
</comment>
<proteinExistence type="predicted"/>
<feature type="compositionally biased region" description="Low complexity" evidence="1">
    <location>
        <begin position="122"/>
        <end position="131"/>
    </location>
</feature>